<reference evidence="1 2" key="1">
    <citation type="submission" date="2021-07" db="EMBL/GenBank/DDBJ databases">
        <title>The Aristolochia fimbriata genome: insights into angiosperm evolution, floral development and chemical biosynthesis.</title>
        <authorList>
            <person name="Jiao Y."/>
        </authorList>
    </citation>
    <scope>NUCLEOTIDE SEQUENCE [LARGE SCALE GENOMIC DNA]</scope>
    <source>
        <strain evidence="1">IBCAS-2021</strain>
        <tissue evidence="1">Leaf</tissue>
    </source>
</reference>
<evidence type="ECO:0000313" key="1">
    <source>
        <dbReference type="EMBL" id="KAG9451114.1"/>
    </source>
</evidence>
<comment type="caution">
    <text evidence="1">The sequence shown here is derived from an EMBL/GenBank/DDBJ whole genome shotgun (WGS) entry which is preliminary data.</text>
</comment>
<sequence length="86" mass="10209">MHFDLEDREGTLPRSSHLTLSSRHQSLYHGDARLVWSWKISDGMMMAFADQFRSCRYLTVEMHECCLCPDKFLPNPILWSLLCFWI</sequence>
<dbReference type="AlphaFoldDB" id="A0AAV7ER95"/>
<evidence type="ECO:0000313" key="2">
    <source>
        <dbReference type="Proteomes" id="UP000825729"/>
    </source>
</evidence>
<gene>
    <name evidence="1" type="ORF">H6P81_011079</name>
</gene>
<organism evidence="1 2">
    <name type="scientific">Aristolochia fimbriata</name>
    <name type="common">White veined hardy Dutchman's pipe vine</name>
    <dbReference type="NCBI Taxonomy" id="158543"/>
    <lineage>
        <taxon>Eukaryota</taxon>
        <taxon>Viridiplantae</taxon>
        <taxon>Streptophyta</taxon>
        <taxon>Embryophyta</taxon>
        <taxon>Tracheophyta</taxon>
        <taxon>Spermatophyta</taxon>
        <taxon>Magnoliopsida</taxon>
        <taxon>Magnoliidae</taxon>
        <taxon>Piperales</taxon>
        <taxon>Aristolochiaceae</taxon>
        <taxon>Aristolochia</taxon>
    </lineage>
</organism>
<accession>A0AAV7ER95</accession>
<dbReference type="Proteomes" id="UP000825729">
    <property type="component" value="Unassembled WGS sequence"/>
</dbReference>
<name>A0AAV7ER95_ARIFI</name>
<keyword evidence="2" id="KW-1185">Reference proteome</keyword>
<dbReference type="EMBL" id="JAINDJ010000004">
    <property type="protein sequence ID" value="KAG9451114.1"/>
    <property type="molecule type" value="Genomic_DNA"/>
</dbReference>
<proteinExistence type="predicted"/>
<protein>
    <submittedName>
        <fullName evidence="1">Uncharacterized protein</fullName>
    </submittedName>
</protein>